<dbReference type="NCBIfam" id="NF033516">
    <property type="entry name" value="transpos_IS3"/>
    <property type="match status" value="1"/>
</dbReference>
<keyword evidence="5" id="KW-0614">Plasmid</keyword>
<dbReference type="Gene3D" id="1.10.10.10">
    <property type="entry name" value="Winged helix-like DNA-binding domain superfamily/Winged helix DNA-binding domain"/>
    <property type="match status" value="2"/>
</dbReference>
<dbReference type="InterPro" id="IPR001584">
    <property type="entry name" value="Integrase_cat-core"/>
</dbReference>
<evidence type="ECO:0000256" key="2">
    <source>
        <dbReference type="ARBA" id="ARBA00023172"/>
    </source>
</evidence>
<dbReference type="SUPFAM" id="SSF48295">
    <property type="entry name" value="TrpR-like"/>
    <property type="match status" value="2"/>
</dbReference>
<dbReference type="InterPro" id="IPR010921">
    <property type="entry name" value="Trp_repressor/repl_initiator"/>
</dbReference>
<dbReference type="EMBL" id="CP057295">
    <property type="protein sequence ID" value="QMF70441.1"/>
    <property type="molecule type" value="Genomic_DNA"/>
</dbReference>
<reference evidence="5 6" key="1">
    <citation type="submission" date="2020-06" db="EMBL/GenBank/DDBJ databases">
        <title>REHAB project genomes.</title>
        <authorList>
            <person name="Shaw L.P."/>
        </authorList>
    </citation>
    <scope>NUCLEOTIDE SEQUENCE [LARGE SCALE GENOMIC DNA]</scope>
    <source>
        <strain evidence="5 6">RHB30-C10</strain>
        <plasmid evidence="4">pRHB30-C10_3</plasmid>
        <plasmid evidence="6">prhb30-c10_3</plasmid>
        <plasmid evidence="6">prhb30-c10_4</plasmid>
        <plasmid evidence="5">pRHB30-C10_4</plasmid>
    </source>
</reference>
<dbReference type="InterPro" id="IPR036397">
    <property type="entry name" value="RNaseH_sf"/>
</dbReference>
<dbReference type="Gene3D" id="3.30.420.10">
    <property type="entry name" value="Ribonuclease H-like superfamily/Ribonuclease H"/>
    <property type="match status" value="1"/>
</dbReference>
<keyword evidence="2" id="KW-0233">DNA recombination</keyword>
<accession>A0A784X581</accession>
<organism evidence="5 6">
    <name type="scientific">Escherichia coli</name>
    <dbReference type="NCBI Taxonomy" id="562"/>
    <lineage>
        <taxon>Bacteria</taxon>
        <taxon>Pseudomonadati</taxon>
        <taxon>Pseudomonadota</taxon>
        <taxon>Gammaproteobacteria</taxon>
        <taxon>Enterobacterales</taxon>
        <taxon>Enterobacteriaceae</taxon>
        <taxon>Escherichia</taxon>
    </lineage>
</organism>
<dbReference type="Proteomes" id="UP000512322">
    <property type="component" value="Plasmid pRHB30-C10_3"/>
</dbReference>
<dbReference type="PANTHER" id="PTHR46889:SF4">
    <property type="entry name" value="TRANSPOSASE INSO FOR INSERTION SEQUENCE ELEMENT IS911B-RELATED"/>
    <property type="match status" value="1"/>
</dbReference>
<evidence type="ECO:0000313" key="6">
    <source>
        <dbReference type="Proteomes" id="UP000512322"/>
    </source>
</evidence>
<protein>
    <submittedName>
        <fullName evidence="5">IS3 family transposase</fullName>
    </submittedName>
</protein>
<geneLocation type="plasmid" evidence="5">
    <name>pRHB30-C10_4</name>
</geneLocation>
<geneLocation type="plasmid" evidence="6">
    <name>prhb30-c10_4</name>
</geneLocation>
<geneLocation type="plasmid" evidence="6">
    <name>prhb30-c10_3</name>
</geneLocation>
<gene>
    <name evidence="4" type="ORF">HVY77_26745</name>
    <name evidence="5" type="ORF">HVY77_27510</name>
</gene>
<feature type="domain" description="Integrase catalytic" evidence="3">
    <location>
        <begin position="285"/>
        <end position="447"/>
    </location>
</feature>
<geneLocation type="plasmid" evidence="4">
    <name>pRHB30-C10_3</name>
</geneLocation>
<dbReference type="GO" id="GO:0015074">
    <property type="term" value="P:DNA integration"/>
    <property type="evidence" value="ECO:0007669"/>
    <property type="project" value="InterPro"/>
</dbReference>
<dbReference type="InterPro" id="IPR050900">
    <property type="entry name" value="Transposase_IS3/IS150/IS904"/>
</dbReference>
<dbReference type="InterPro" id="IPR002514">
    <property type="entry name" value="Transposase_8"/>
</dbReference>
<dbReference type="SUPFAM" id="SSF53098">
    <property type="entry name" value="Ribonuclease H-like"/>
    <property type="match status" value="1"/>
</dbReference>
<dbReference type="EMBL" id="CP057296">
    <property type="protein sequence ID" value="QMF70569.1"/>
    <property type="molecule type" value="Genomic_DNA"/>
</dbReference>
<dbReference type="Pfam" id="PF01527">
    <property type="entry name" value="HTH_Tnp_1"/>
    <property type="match status" value="1"/>
</dbReference>
<dbReference type="GO" id="GO:0043565">
    <property type="term" value="F:sequence-specific DNA binding"/>
    <property type="evidence" value="ECO:0007669"/>
    <property type="project" value="InterPro"/>
</dbReference>
<dbReference type="InterPro" id="IPR048020">
    <property type="entry name" value="Transpos_IS3"/>
</dbReference>
<keyword evidence="1" id="KW-0815">Transposition</keyword>
<dbReference type="InterPro" id="IPR025948">
    <property type="entry name" value="HTH-like_dom"/>
</dbReference>
<dbReference type="GO" id="GO:0006313">
    <property type="term" value="P:DNA transposition"/>
    <property type="evidence" value="ECO:0007669"/>
    <property type="project" value="InterPro"/>
</dbReference>
<dbReference type="PROSITE" id="PS50994">
    <property type="entry name" value="INTEGRASE"/>
    <property type="match status" value="1"/>
</dbReference>
<dbReference type="GO" id="GO:0004803">
    <property type="term" value="F:transposase activity"/>
    <property type="evidence" value="ECO:0007669"/>
    <property type="project" value="InterPro"/>
</dbReference>
<evidence type="ECO:0000259" key="3">
    <source>
        <dbReference type="PROSITE" id="PS50994"/>
    </source>
</evidence>
<dbReference type="InterPro" id="IPR012337">
    <property type="entry name" value="RNaseH-like_sf"/>
</dbReference>
<dbReference type="PANTHER" id="PTHR46889">
    <property type="entry name" value="TRANSPOSASE INSF FOR INSERTION SEQUENCE IS3B-RELATED"/>
    <property type="match status" value="1"/>
</dbReference>
<dbReference type="InterPro" id="IPR036388">
    <property type="entry name" value="WH-like_DNA-bd_sf"/>
</dbReference>
<name>A0A784X581_ECOLX</name>
<evidence type="ECO:0000256" key="1">
    <source>
        <dbReference type="ARBA" id="ARBA00022578"/>
    </source>
</evidence>
<proteinExistence type="predicted"/>
<dbReference type="Pfam" id="PF13333">
    <property type="entry name" value="rve_2"/>
    <property type="match status" value="1"/>
</dbReference>
<evidence type="ECO:0000313" key="4">
    <source>
        <dbReference type="EMBL" id="QMF70441.1"/>
    </source>
</evidence>
<dbReference type="Pfam" id="PF13276">
    <property type="entry name" value="HTH_21"/>
    <property type="match status" value="1"/>
</dbReference>
<dbReference type="AlphaFoldDB" id="A0A784X581"/>
<dbReference type="Pfam" id="PF00665">
    <property type="entry name" value="rve"/>
    <property type="match status" value="1"/>
</dbReference>
<evidence type="ECO:0000313" key="5">
    <source>
        <dbReference type="EMBL" id="QMF70569.1"/>
    </source>
</evidence>
<dbReference type="Proteomes" id="UP000512322">
    <property type="component" value="Plasmid pRHB30-C10_4"/>
</dbReference>
<sequence length="448" mass="52173">MEKFSLEFKKVVSEKYLEGELSLKSVARMYGISPCTVRKWAYAYREHGIRILTGKKGRYSAELKLTVVKEVVDDCFSVREVAVKHGIPAFGTVCNWLEKYRKYGEDAFIRKNKKSIPVPDKSPISAPPLPTLTKDEREELEQLRVENAYFKKAESLGSAENMLNVQEKVSIVNELRQEWPLSRLLIVSGLPRSTFYYHVRRLAAPDRYQSARALVLKIYHQHKGRYGYRRIRLACRNEGVLLNGKTVRKLMKELGISSLIRVKKYRSYKGEQGRICDNLLKRNFDAKRPNEKWVTDVTEFKVNGKKLYLSPIMDLYNGEIISYNLATRPQPSMVQTMLTDALKQLSKDEHPILHSDQGWQYQMSRWQRWLKDSGIVQSMSRRGNCLDNAVIESFFGTLKSECYYLNEYKNVEDLKRDIIDYINYYNQLRIKEKLGGLSPVQYRLSQAA</sequence>